<keyword evidence="3 4" id="KW-0326">Glycosidase</keyword>
<comment type="similarity">
    <text evidence="1 4">Belongs to the glycosyl hydrolase 28 family.</text>
</comment>
<dbReference type="EMBL" id="CAKOGP040000446">
    <property type="protein sequence ID" value="CAJ1935064.1"/>
    <property type="molecule type" value="Genomic_DNA"/>
</dbReference>
<dbReference type="PANTHER" id="PTHR31339">
    <property type="entry name" value="PECTIN LYASE-RELATED"/>
    <property type="match status" value="1"/>
</dbReference>
<dbReference type="GO" id="GO:0004650">
    <property type="term" value="F:polygalacturonase activity"/>
    <property type="evidence" value="ECO:0007669"/>
    <property type="project" value="InterPro"/>
</dbReference>
<keyword evidence="5" id="KW-0732">Signal</keyword>
<dbReference type="GO" id="GO:0005975">
    <property type="term" value="P:carbohydrate metabolic process"/>
    <property type="evidence" value="ECO:0007669"/>
    <property type="project" value="InterPro"/>
</dbReference>
<dbReference type="AlphaFoldDB" id="A0AAD2CK47"/>
<evidence type="ECO:0000313" key="6">
    <source>
        <dbReference type="EMBL" id="CAJ1935064.1"/>
    </source>
</evidence>
<dbReference type="InterPro" id="IPR011050">
    <property type="entry name" value="Pectin_lyase_fold/virulence"/>
</dbReference>
<dbReference type="SUPFAM" id="SSF51126">
    <property type="entry name" value="Pectin lyase-like"/>
    <property type="match status" value="1"/>
</dbReference>
<reference evidence="6" key="1">
    <citation type="submission" date="2023-08" db="EMBL/GenBank/DDBJ databases">
        <authorList>
            <person name="Audoor S."/>
            <person name="Bilcke G."/>
        </authorList>
    </citation>
    <scope>NUCLEOTIDE SEQUENCE</scope>
</reference>
<comment type="caution">
    <text evidence="6">The sequence shown here is derived from an EMBL/GenBank/DDBJ whole genome shotgun (WGS) entry which is preliminary data.</text>
</comment>
<dbReference type="Pfam" id="PF00295">
    <property type="entry name" value="Glyco_hydro_28"/>
    <property type="match status" value="1"/>
</dbReference>
<organism evidence="6 7">
    <name type="scientific">Cylindrotheca closterium</name>
    <dbReference type="NCBI Taxonomy" id="2856"/>
    <lineage>
        <taxon>Eukaryota</taxon>
        <taxon>Sar</taxon>
        <taxon>Stramenopiles</taxon>
        <taxon>Ochrophyta</taxon>
        <taxon>Bacillariophyta</taxon>
        <taxon>Bacillariophyceae</taxon>
        <taxon>Bacillariophycidae</taxon>
        <taxon>Bacillariales</taxon>
        <taxon>Bacillariaceae</taxon>
        <taxon>Cylindrotheca</taxon>
    </lineage>
</organism>
<name>A0AAD2CK47_9STRA</name>
<proteinExistence type="inferred from homology"/>
<feature type="signal peptide" evidence="5">
    <location>
        <begin position="1"/>
        <end position="20"/>
    </location>
</feature>
<protein>
    <recommendedName>
        <fullName evidence="8">Pectate lyase superfamily protein domain-containing protein</fullName>
    </recommendedName>
</protein>
<evidence type="ECO:0000256" key="4">
    <source>
        <dbReference type="RuleBase" id="RU361169"/>
    </source>
</evidence>
<dbReference type="Gene3D" id="2.160.20.10">
    <property type="entry name" value="Single-stranded right-handed beta-helix, Pectin lyase-like"/>
    <property type="match status" value="1"/>
</dbReference>
<accession>A0AAD2CK47</accession>
<evidence type="ECO:0000313" key="7">
    <source>
        <dbReference type="Proteomes" id="UP001295423"/>
    </source>
</evidence>
<gene>
    <name evidence="6" type="ORF">CYCCA115_LOCUS4402</name>
</gene>
<evidence type="ECO:0008006" key="8">
    <source>
        <dbReference type="Google" id="ProtNLM"/>
    </source>
</evidence>
<keyword evidence="7" id="KW-1185">Reference proteome</keyword>
<evidence type="ECO:0000256" key="3">
    <source>
        <dbReference type="ARBA" id="ARBA00023295"/>
    </source>
</evidence>
<dbReference type="InterPro" id="IPR012334">
    <property type="entry name" value="Pectin_lyas_fold"/>
</dbReference>
<evidence type="ECO:0000256" key="1">
    <source>
        <dbReference type="ARBA" id="ARBA00008834"/>
    </source>
</evidence>
<evidence type="ECO:0000256" key="5">
    <source>
        <dbReference type="SAM" id="SignalP"/>
    </source>
</evidence>
<dbReference type="Proteomes" id="UP001295423">
    <property type="component" value="Unassembled WGS sequence"/>
</dbReference>
<evidence type="ECO:0000256" key="2">
    <source>
        <dbReference type="ARBA" id="ARBA00022801"/>
    </source>
</evidence>
<feature type="chain" id="PRO_5042135010" description="Pectate lyase superfamily protein domain-containing protein" evidence="5">
    <location>
        <begin position="21"/>
        <end position="469"/>
    </location>
</feature>
<dbReference type="InterPro" id="IPR000743">
    <property type="entry name" value="Glyco_hydro_28"/>
</dbReference>
<dbReference type="PANTHER" id="PTHR31339:SF9">
    <property type="entry name" value="PLASMIN AND FIBRONECTIN-BINDING PROTEIN A"/>
    <property type="match status" value="1"/>
</dbReference>
<sequence>MTRYFIFPLSLLLILTPCSSIQSLRLDVTDFGAVGDGITEDTEAIQQAIQHPTDQHKTVILPANKTFLSAPLNLTSNMIFQVDGTLNAIVNTTLDFDSKWPQLPPLPNYASGEDNGRYLQYQSFLYAHSATNLTIQGTGTIDGKGQWWWYAFQHLSHTLPAGRPNLVQIVNSTMIELKGVTLQNSPFWTIHPVLCDQVHIHHIKIRAPMYAPNVDGVDPDSSSNVLIENNDISCGDDHIAVKSGRCGLGNSWIDGLKCQEDPRFASGIFLMSNLTIRYNIFRIGMGIALGSEISGGVENVDIHHNEIGVCEHGHDNPDRSCGWGHAFHIKTTLTRGGYFRNVRFANNIVYNNTGFVFIETDYQSSHQVPPPYPTTQIKNISIIGNSAIGMAHAVTIGCSKYMPCEEVTVLDNWIANVPADQNPYQCSNVTTYTEARNFPPGLGDCLHNSNAMQHVLDRQEEEEEEVSPI</sequence>
<dbReference type="InterPro" id="IPR051801">
    <property type="entry name" value="GH28_Enzymes"/>
</dbReference>
<keyword evidence="2 4" id="KW-0378">Hydrolase</keyword>